<feature type="transmembrane region" description="Helical" evidence="5">
    <location>
        <begin position="144"/>
        <end position="168"/>
    </location>
</feature>
<reference evidence="6 7" key="1">
    <citation type="journal article" date="2009" name="J. Infect. Dis.">
        <title>Clinical, experimental, and genomic differences between intermediately pathogenic, highly pathogenic, and epidemic Streptococcus suis.</title>
        <authorList>
            <person name="Ye C."/>
            <person name="Zheng H."/>
            <person name="Zhang J."/>
            <person name="Jing H."/>
            <person name="Wang L."/>
            <person name="Xiong Y."/>
            <person name="Wang W."/>
            <person name="Zhou Z."/>
            <person name="Sun Q."/>
            <person name="Luo X."/>
            <person name="Du H."/>
            <person name="Gottschalk M."/>
            <person name="Xu J."/>
        </authorList>
    </citation>
    <scope>NUCLEOTIDE SEQUENCE [LARGE SCALE GENOMIC DNA]</scope>
    <source>
        <strain evidence="6 7">GZ1</strain>
    </source>
</reference>
<dbReference type="PANTHER" id="PTHR30520">
    <property type="entry name" value="FORMATE TRANSPORTER-RELATED"/>
    <property type="match status" value="1"/>
</dbReference>
<feature type="transmembrane region" description="Helical" evidence="5">
    <location>
        <begin position="103"/>
        <end position="123"/>
    </location>
</feature>
<evidence type="ECO:0000256" key="2">
    <source>
        <dbReference type="ARBA" id="ARBA00022692"/>
    </source>
</evidence>
<evidence type="ECO:0000313" key="7">
    <source>
        <dbReference type="Proteomes" id="UP000002359"/>
    </source>
</evidence>
<dbReference type="InterPro" id="IPR023271">
    <property type="entry name" value="Aquaporin-like"/>
</dbReference>
<keyword evidence="2 5" id="KW-0812">Transmembrane</keyword>
<evidence type="ECO:0000313" key="6">
    <source>
        <dbReference type="EMBL" id="ADE30708.1"/>
    </source>
</evidence>
<feature type="transmembrane region" description="Helical" evidence="5">
    <location>
        <begin position="65"/>
        <end position="88"/>
    </location>
</feature>
<evidence type="ECO:0000256" key="1">
    <source>
        <dbReference type="ARBA" id="ARBA00004141"/>
    </source>
</evidence>
<feature type="transmembrane region" description="Helical" evidence="5">
    <location>
        <begin position="228"/>
        <end position="253"/>
    </location>
</feature>
<keyword evidence="3 5" id="KW-1133">Transmembrane helix</keyword>
<dbReference type="AlphaFoldDB" id="D5AFU3"/>
<evidence type="ECO:0000256" key="3">
    <source>
        <dbReference type="ARBA" id="ARBA00022989"/>
    </source>
</evidence>
<dbReference type="Proteomes" id="UP000002359">
    <property type="component" value="Chromosome"/>
</dbReference>
<dbReference type="InterPro" id="IPR000292">
    <property type="entry name" value="For/NO2_transpt"/>
</dbReference>
<feature type="transmembrane region" description="Helical" evidence="5">
    <location>
        <begin position="198"/>
        <end position="216"/>
    </location>
</feature>
<feature type="transmembrane region" description="Helical" evidence="5">
    <location>
        <begin position="273"/>
        <end position="295"/>
    </location>
</feature>
<name>D5AFU3_STRGZ</name>
<dbReference type="PANTHER" id="PTHR30520:SF8">
    <property type="entry name" value="NITRITE TRANSPORTER NIRC"/>
    <property type="match status" value="1"/>
</dbReference>
<evidence type="ECO:0000256" key="4">
    <source>
        <dbReference type="ARBA" id="ARBA00023136"/>
    </source>
</evidence>
<dbReference type="GO" id="GO:0015499">
    <property type="term" value="F:formate transmembrane transporter activity"/>
    <property type="evidence" value="ECO:0007669"/>
    <property type="project" value="TreeGrafter"/>
</dbReference>
<dbReference type="KEGG" id="ssw:SSGZ1_0243"/>
<evidence type="ECO:0000256" key="5">
    <source>
        <dbReference type="SAM" id="Phobius"/>
    </source>
</evidence>
<dbReference type="EMBL" id="CP000837">
    <property type="protein sequence ID" value="ADE30708.1"/>
    <property type="molecule type" value="Genomic_DNA"/>
</dbReference>
<gene>
    <name evidence="6" type="ordered locus">SSGZ1_0243</name>
</gene>
<protein>
    <submittedName>
        <fullName evidence="6">Formate/nitrite transporter</fullName>
    </submittedName>
</protein>
<dbReference type="PATRIC" id="fig|423211.3.peg.242"/>
<keyword evidence="4 5" id="KW-0472">Membrane</keyword>
<dbReference type="Gene3D" id="1.20.1080.10">
    <property type="entry name" value="Glycerol uptake facilitator protein"/>
    <property type="match status" value="1"/>
</dbReference>
<comment type="subcellular location">
    <subcellularLocation>
        <location evidence="1">Membrane</location>
        <topology evidence="1">Multi-pass membrane protein</topology>
    </subcellularLocation>
</comment>
<proteinExistence type="predicted"/>
<dbReference type="GO" id="GO:0005886">
    <property type="term" value="C:plasma membrane"/>
    <property type="evidence" value="ECO:0007669"/>
    <property type="project" value="TreeGrafter"/>
</dbReference>
<dbReference type="Pfam" id="PF01226">
    <property type="entry name" value="Form_Nir_trans"/>
    <property type="match status" value="1"/>
</dbReference>
<dbReference type="HOGENOM" id="CLU_036896_2_0_9"/>
<sequence>MNFFWTTTILSSIINKVKPFDKKKTFTRKSSRFSKEIRMGANQETLMYTLEKSIKKKADLFEHSFSAYAVRSILASLYLGLGIVISLYTADKLNHVAEGLGKFSYGLMFGWGLLMILYMNAELGTSNMMYMTVASHRKTIPTKTALKMLATCILFNFVGAVLVCYLVSLTLPYQHVDAHSYLFEATVAKLSKTPLTQFIEGIFANIVVNIGVFTFLRIKDDAGRLISVIFIIFIFAFLGYEHVIANFSLFSLAFFANGGPVEGMTLLSVLSNFLFSGLGNYVGGGLFIGLLYSWLNNQSKLYVD</sequence>
<accession>D5AFU3</accession>
<organism evidence="6 7">
    <name type="scientific">Streptococcus suis (strain GZ1)</name>
    <dbReference type="NCBI Taxonomy" id="423211"/>
    <lineage>
        <taxon>Bacteria</taxon>
        <taxon>Bacillati</taxon>
        <taxon>Bacillota</taxon>
        <taxon>Bacilli</taxon>
        <taxon>Lactobacillales</taxon>
        <taxon>Streptococcaceae</taxon>
        <taxon>Streptococcus</taxon>
    </lineage>
</organism>